<sequence>MNLAANNVYMRPLHEQFPEDIASLVDYIRQDRDSPGPSPDEVRQDAELNELWMGTGEPEVEDYFRGKIFPKPRPSDSLKRSDRQPMARHTVPSTGSKLKVRTPAFPQQQAQLISMGTEMVANNQYQSLLNPSFVVEFKGDGGSMWVATNQFLGGSASCVNVAEHLNRQLRQCKNDEVQPINSATFSIAINGSEALLYISWKHNDLNYYIANIKSFLLQEPAHYLEFRKYVRNLID</sequence>
<proteinExistence type="predicted"/>
<dbReference type="Pfam" id="PF25545">
    <property type="entry name" value="DUF7924"/>
    <property type="match status" value="1"/>
</dbReference>
<dbReference type="EMBL" id="JAULSN010000006">
    <property type="protein sequence ID" value="KAK3369365.1"/>
    <property type="molecule type" value="Genomic_DNA"/>
</dbReference>
<dbReference type="Proteomes" id="UP001287356">
    <property type="component" value="Unassembled WGS sequence"/>
</dbReference>
<gene>
    <name evidence="3" type="ORF">B0T24DRAFT_651002</name>
</gene>
<evidence type="ECO:0000313" key="3">
    <source>
        <dbReference type="EMBL" id="KAK3369365.1"/>
    </source>
</evidence>
<dbReference type="PANTHER" id="PTHR42470:SF1">
    <property type="entry name" value="VAST DOMAIN-CONTAINING PROTEIN"/>
    <property type="match status" value="1"/>
</dbReference>
<reference evidence="3" key="1">
    <citation type="journal article" date="2023" name="Mol. Phylogenet. Evol.">
        <title>Genome-scale phylogeny and comparative genomics of the fungal order Sordariales.</title>
        <authorList>
            <person name="Hensen N."/>
            <person name="Bonometti L."/>
            <person name="Westerberg I."/>
            <person name="Brannstrom I.O."/>
            <person name="Guillou S."/>
            <person name="Cros-Aarteil S."/>
            <person name="Calhoun S."/>
            <person name="Haridas S."/>
            <person name="Kuo A."/>
            <person name="Mondo S."/>
            <person name="Pangilinan J."/>
            <person name="Riley R."/>
            <person name="LaButti K."/>
            <person name="Andreopoulos B."/>
            <person name="Lipzen A."/>
            <person name="Chen C."/>
            <person name="Yan M."/>
            <person name="Daum C."/>
            <person name="Ng V."/>
            <person name="Clum A."/>
            <person name="Steindorff A."/>
            <person name="Ohm R.A."/>
            <person name="Martin F."/>
            <person name="Silar P."/>
            <person name="Natvig D.O."/>
            <person name="Lalanne C."/>
            <person name="Gautier V."/>
            <person name="Ament-Velasquez S.L."/>
            <person name="Kruys A."/>
            <person name="Hutchinson M.I."/>
            <person name="Powell A.J."/>
            <person name="Barry K."/>
            <person name="Miller A.N."/>
            <person name="Grigoriev I.V."/>
            <person name="Debuchy R."/>
            <person name="Gladieux P."/>
            <person name="Hiltunen Thoren M."/>
            <person name="Johannesson H."/>
        </authorList>
    </citation>
    <scope>NUCLEOTIDE SEQUENCE</scope>
    <source>
        <strain evidence="3">CBS 958.72</strain>
    </source>
</reference>
<evidence type="ECO:0000313" key="4">
    <source>
        <dbReference type="Proteomes" id="UP001287356"/>
    </source>
</evidence>
<feature type="domain" description="DUF7924" evidence="2">
    <location>
        <begin position="104"/>
        <end position="235"/>
    </location>
</feature>
<accession>A0AAE0K4T5</accession>
<reference evidence="3" key="2">
    <citation type="submission" date="2023-06" db="EMBL/GenBank/DDBJ databases">
        <authorList>
            <consortium name="Lawrence Berkeley National Laboratory"/>
            <person name="Haridas S."/>
            <person name="Hensen N."/>
            <person name="Bonometti L."/>
            <person name="Westerberg I."/>
            <person name="Brannstrom I.O."/>
            <person name="Guillou S."/>
            <person name="Cros-Aarteil S."/>
            <person name="Calhoun S."/>
            <person name="Kuo A."/>
            <person name="Mondo S."/>
            <person name="Pangilinan J."/>
            <person name="Riley R."/>
            <person name="Labutti K."/>
            <person name="Andreopoulos B."/>
            <person name="Lipzen A."/>
            <person name="Chen C."/>
            <person name="Yanf M."/>
            <person name="Daum C."/>
            <person name="Ng V."/>
            <person name="Clum A."/>
            <person name="Steindorff A."/>
            <person name="Ohm R."/>
            <person name="Martin F."/>
            <person name="Silar P."/>
            <person name="Natvig D."/>
            <person name="Lalanne C."/>
            <person name="Gautier V."/>
            <person name="Ament-Velasquez S.L."/>
            <person name="Kruys A."/>
            <person name="Hutchinson M.I."/>
            <person name="Powell A.J."/>
            <person name="Barry K."/>
            <person name="Miller A.N."/>
            <person name="Grigoriev I.V."/>
            <person name="Debuchy R."/>
            <person name="Gladieux P."/>
            <person name="Thoren M.H."/>
            <person name="Johannesson H."/>
        </authorList>
    </citation>
    <scope>NUCLEOTIDE SEQUENCE</scope>
    <source>
        <strain evidence="3">CBS 958.72</strain>
    </source>
</reference>
<organism evidence="3 4">
    <name type="scientific">Lasiosphaeria ovina</name>
    <dbReference type="NCBI Taxonomy" id="92902"/>
    <lineage>
        <taxon>Eukaryota</taxon>
        <taxon>Fungi</taxon>
        <taxon>Dikarya</taxon>
        <taxon>Ascomycota</taxon>
        <taxon>Pezizomycotina</taxon>
        <taxon>Sordariomycetes</taxon>
        <taxon>Sordariomycetidae</taxon>
        <taxon>Sordariales</taxon>
        <taxon>Lasiosphaeriaceae</taxon>
        <taxon>Lasiosphaeria</taxon>
    </lineage>
</organism>
<name>A0AAE0K4T5_9PEZI</name>
<comment type="caution">
    <text evidence="3">The sequence shown here is derived from an EMBL/GenBank/DDBJ whole genome shotgun (WGS) entry which is preliminary data.</text>
</comment>
<keyword evidence="4" id="KW-1185">Reference proteome</keyword>
<dbReference type="PANTHER" id="PTHR42470">
    <property type="entry name" value="VAST DOMAIN-CONTAINING PROTEIN"/>
    <property type="match status" value="1"/>
</dbReference>
<protein>
    <recommendedName>
        <fullName evidence="2">DUF7924 domain-containing protein</fullName>
    </recommendedName>
</protein>
<dbReference type="AlphaFoldDB" id="A0AAE0K4T5"/>
<feature type="region of interest" description="Disordered" evidence="1">
    <location>
        <begin position="68"/>
        <end position="98"/>
    </location>
</feature>
<evidence type="ECO:0000259" key="2">
    <source>
        <dbReference type="Pfam" id="PF25545"/>
    </source>
</evidence>
<dbReference type="InterPro" id="IPR057684">
    <property type="entry name" value="DUF7924"/>
</dbReference>
<feature type="compositionally biased region" description="Basic and acidic residues" evidence="1">
    <location>
        <begin position="73"/>
        <end position="85"/>
    </location>
</feature>
<evidence type="ECO:0000256" key="1">
    <source>
        <dbReference type="SAM" id="MobiDB-lite"/>
    </source>
</evidence>